<evidence type="ECO:0000256" key="4">
    <source>
        <dbReference type="ARBA" id="ARBA00023002"/>
    </source>
</evidence>
<keyword evidence="5 6" id="KW-0503">Monooxygenase</keyword>
<gene>
    <name evidence="6" type="ORF">POM88_040107</name>
</gene>
<reference evidence="6" key="2">
    <citation type="submission" date="2023-05" db="EMBL/GenBank/DDBJ databases">
        <authorList>
            <person name="Schelkunov M.I."/>
        </authorList>
    </citation>
    <scope>NUCLEOTIDE SEQUENCE</scope>
    <source>
        <strain evidence="6">Hsosn_3</strain>
        <tissue evidence="6">Leaf</tissue>
    </source>
</reference>
<organism evidence="6 7">
    <name type="scientific">Heracleum sosnowskyi</name>
    <dbReference type="NCBI Taxonomy" id="360622"/>
    <lineage>
        <taxon>Eukaryota</taxon>
        <taxon>Viridiplantae</taxon>
        <taxon>Streptophyta</taxon>
        <taxon>Embryophyta</taxon>
        <taxon>Tracheophyta</taxon>
        <taxon>Spermatophyta</taxon>
        <taxon>Magnoliopsida</taxon>
        <taxon>eudicotyledons</taxon>
        <taxon>Gunneridae</taxon>
        <taxon>Pentapetalae</taxon>
        <taxon>asterids</taxon>
        <taxon>campanulids</taxon>
        <taxon>Apiales</taxon>
        <taxon>Apiaceae</taxon>
        <taxon>Apioideae</taxon>
        <taxon>apioid superclade</taxon>
        <taxon>Tordylieae</taxon>
        <taxon>Tordyliinae</taxon>
        <taxon>Heracleum</taxon>
    </lineage>
</organism>
<dbReference type="EC" id="1.-.-.-" evidence="5"/>
<evidence type="ECO:0000313" key="6">
    <source>
        <dbReference type="EMBL" id="KAK1364546.1"/>
    </source>
</evidence>
<dbReference type="PANTHER" id="PTHR23023">
    <property type="entry name" value="DIMETHYLANILINE MONOOXYGENASE"/>
    <property type="match status" value="1"/>
</dbReference>
<evidence type="ECO:0000256" key="5">
    <source>
        <dbReference type="RuleBase" id="RU361177"/>
    </source>
</evidence>
<dbReference type="AlphaFoldDB" id="A0AAD8M8E7"/>
<evidence type="ECO:0000256" key="2">
    <source>
        <dbReference type="ARBA" id="ARBA00022630"/>
    </source>
</evidence>
<keyword evidence="7" id="KW-1185">Reference proteome</keyword>
<dbReference type="InterPro" id="IPR036188">
    <property type="entry name" value="FAD/NAD-bd_sf"/>
</dbReference>
<comment type="caution">
    <text evidence="6">The sequence shown here is derived from an EMBL/GenBank/DDBJ whole genome shotgun (WGS) entry which is preliminary data.</text>
</comment>
<comment type="cofactor">
    <cofactor evidence="5">
        <name>FAD</name>
        <dbReference type="ChEBI" id="CHEBI:57692"/>
    </cofactor>
</comment>
<accession>A0AAD8M8E7</accession>
<reference evidence="6" key="1">
    <citation type="submission" date="2023-02" db="EMBL/GenBank/DDBJ databases">
        <title>Genome of toxic invasive species Heracleum sosnowskyi carries increased number of genes despite the absence of recent whole-genome duplications.</title>
        <authorList>
            <person name="Schelkunov M."/>
            <person name="Shtratnikova V."/>
            <person name="Makarenko M."/>
            <person name="Klepikova A."/>
            <person name="Omelchenko D."/>
            <person name="Novikova G."/>
            <person name="Obukhova E."/>
            <person name="Bogdanov V."/>
            <person name="Penin A."/>
            <person name="Logacheva M."/>
        </authorList>
    </citation>
    <scope>NUCLEOTIDE SEQUENCE</scope>
    <source>
        <strain evidence="6">Hsosn_3</strain>
        <tissue evidence="6">Leaf</tissue>
    </source>
</reference>
<proteinExistence type="inferred from homology"/>
<dbReference type="Pfam" id="PF00743">
    <property type="entry name" value="FMO-like"/>
    <property type="match status" value="1"/>
</dbReference>
<dbReference type="InterPro" id="IPR050346">
    <property type="entry name" value="FMO-like"/>
</dbReference>
<keyword evidence="2 5" id="KW-0285">Flavoprotein</keyword>
<dbReference type="GO" id="GO:0050660">
    <property type="term" value="F:flavin adenine dinucleotide binding"/>
    <property type="evidence" value="ECO:0007669"/>
    <property type="project" value="InterPro"/>
</dbReference>
<comment type="similarity">
    <text evidence="1 5">Belongs to the FMO family.</text>
</comment>
<evidence type="ECO:0000313" key="7">
    <source>
        <dbReference type="Proteomes" id="UP001237642"/>
    </source>
</evidence>
<dbReference type="Gene3D" id="3.50.50.60">
    <property type="entry name" value="FAD/NAD(P)-binding domain"/>
    <property type="match status" value="1"/>
</dbReference>
<dbReference type="GO" id="GO:0050661">
    <property type="term" value="F:NADP binding"/>
    <property type="evidence" value="ECO:0007669"/>
    <property type="project" value="InterPro"/>
</dbReference>
<dbReference type="SUPFAM" id="SSF51905">
    <property type="entry name" value="FAD/NAD(P)-binding domain"/>
    <property type="match status" value="1"/>
</dbReference>
<name>A0AAD8M8E7_9APIA</name>
<protein>
    <recommendedName>
        <fullName evidence="5">Flavin-containing monooxygenase</fullName>
        <ecNumber evidence="5">1.-.-.-</ecNumber>
    </recommendedName>
</protein>
<evidence type="ECO:0000256" key="1">
    <source>
        <dbReference type="ARBA" id="ARBA00009183"/>
    </source>
</evidence>
<keyword evidence="4 5" id="KW-0560">Oxidoreductase</keyword>
<evidence type="ECO:0000256" key="3">
    <source>
        <dbReference type="ARBA" id="ARBA00022827"/>
    </source>
</evidence>
<dbReference type="EMBL" id="JAUIZM010000009">
    <property type="protein sequence ID" value="KAK1364546.1"/>
    <property type="molecule type" value="Genomic_DNA"/>
</dbReference>
<dbReference type="Proteomes" id="UP001237642">
    <property type="component" value="Unassembled WGS sequence"/>
</dbReference>
<dbReference type="GO" id="GO:0004499">
    <property type="term" value="F:N,N-dimethylaniline monooxygenase activity"/>
    <property type="evidence" value="ECO:0007669"/>
    <property type="project" value="InterPro"/>
</dbReference>
<sequence length="196" mass="22566">MKQEYISGCFSDSIDYVHETGRVAFKDGSSVLADIIFHCTGSRYNFPFLKTNKIVTVEDNRVGPLYKHVFPPELAPTLAFIGIPYVITGFPMMELQAKWISLVLSDQLFLPSKETMMADTEHYYKSLEQQGIPLHRTHHLHRTKFDYPDWLANQVGVAPIDELIKKIFAQLFTIAFSSKAVRFREWDVDSWIDTSI</sequence>
<keyword evidence="3 5" id="KW-0274">FAD</keyword>
<dbReference type="InterPro" id="IPR020946">
    <property type="entry name" value="Flavin_mOase-like"/>
</dbReference>